<keyword evidence="3" id="KW-1185">Reference proteome</keyword>
<dbReference type="PANTHER" id="PTHR38706">
    <property type="entry name" value="SI:CH211-198C19.1-RELATED"/>
    <property type="match status" value="1"/>
</dbReference>
<reference evidence="2" key="3">
    <citation type="submission" date="2025-09" db="UniProtKB">
        <authorList>
            <consortium name="Ensembl"/>
        </authorList>
    </citation>
    <scope>IDENTIFICATION</scope>
</reference>
<dbReference type="AlphaFoldDB" id="A0A3B4BP40"/>
<dbReference type="STRING" id="42514.ENSPNAP00000001522"/>
<reference evidence="2" key="2">
    <citation type="submission" date="2025-08" db="UniProtKB">
        <authorList>
            <consortium name="Ensembl"/>
        </authorList>
    </citation>
    <scope>IDENTIFICATION</scope>
</reference>
<evidence type="ECO:0000313" key="3">
    <source>
        <dbReference type="Proteomes" id="UP001501920"/>
    </source>
</evidence>
<reference evidence="2 3" key="1">
    <citation type="submission" date="2020-10" db="EMBL/GenBank/DDBJ databases">
        <title>Pygocentrus nattereri (red-bellied piranha) genome, fPygNat1, primary haplotype.</title>
        <authorList>
            <person name="Myers G."/>
            <person name="Meyer A."/>
            <person name="Karagic N."/>
            <person name="Pippel M."/>
            <person name="Winkler S."/>
            <person name="Tracey A."/>
            <person name="Wood J."/>
            <person name="Formenti G."/>
            <person name="Howe K."/>
            <person name="Fedrigo O."/>
            <person name="Jarvis E.D."/>
        </authorList>
    </citation>
    <scope>NUCLEOTIDE SEQUENCE [LARGE SCALE GENOMIC DNA]</scope>
</reference>
<dbReference type="Proteomes" id="UP001501920">
    <property type="component" value="Chromosome 22"/>
</dbReference>
<dbReference type="GeneTree" id="ENSGT00730000111690"/>
<feature type="region of interest" description="Disordered" evidence="1">
    <location>
        <begin position="1"/>
        <end position="21"/>
    </location>
</feature>
<sequence>MVRTLNELPQLRKSRSGQPCPRQGHKLLYWFACECVEIDNGRMTIQCKPEEGDFGFHRFHNRIEDDEDGLLPNRDLPYYEVGNLHSPGAHQLPHYVTEVKTHQQGSNTDRIIVSRDDVWFDKVYITTHRDESNFDIDSTYRISKGLLMIISRVLCVQINTFSKPDNSDWYFHLSHSFCTMLLF</sequence>
<organism evidence="2 3">
    <name type="scientific">Pygocentrus nattereri</name>
    <name type="common">Red-bellied piranha</name>
    <dbReference type="NCBI Taxonomy" id="42514"/>
    <lineage>
        <taxon>Eukaryota</taxon>
        <taxon>Metazoa</taxon>
        <taxon>Chordata</taxon>
        <taxon>Craniata</taxon>
        <taxon>Vertebrata</taxon>
        <taxon>Euteleostomi</taxon>
        <taxon>Actinopterygii</taxon>
        <taxon>Neopterygii</taxon>
        <taxon>Teleostei</taxon>
        <taxon>Ostariophysi</taxon>
        <taxon>Characiformes</taxon>
        <taxon>Characoidei</taxon>
        <taxon>Pygocentrus</taxon>
    </lineage>
</organism>
<accession>A0A3B4BP40</accession>
<evidence type="ECO:0000313" key="2">
    <source>
        <dbReference type="Ensembl" id="ENSPNAP00000001522.1"/>
    </source>
</evidence>
<name>A0A3B4BP40_PYGNA</name>
<dbReference type="PANTHER" id="PTHR38706:SF2">
    <property type="match status" value="1"/>
</dbReference>
<proteinExistence type="predicted"/>
<evidence type="ECO:0000256" key="1">
    <source>
        <dbReference type="SAM" id="MobiDB-lite"/>
    </source>
</evidence>
<dbReference type="OMA" id="FANECIS"/>
<protein>
    <submittedName>
        <fullName evidence="2">Uncharacterized protein</fullName>
    </submittedName>
</protein>
<dbReference type="Ensembl" id="ENSPNAT00000012015.2">
    <property type="protein sequence ID" value="ENSPNAP00000001522.1"/>
    <property type="gene ID" value="ENSPNAG00000000785.2"/>
</dbReference>